<evidence type="ECO:0000256" key="1">
    <source>
        <dbReference type="ARBA" id="ARBA00004141"/>
    </source>
</evidence>
<keyword evidence="5 7" id="KW-1133">Transmembrane helix</keyword>
<evidence type="ECO:0000313" key="9">
    <source>
        <dbReference type="EMBL" id="AQQ08144.1"/>
    </source>
</evidence>
<reference evidence="9 10" key="1">
    <citation type="submission" date="2017-02" db="EMBL/GenBank/DDBJ databases">
        <authorList>
            <person name="Jeong S."/>
        </authorList>
    </citation>
    <scope>NUCLEOTIDE SEQUENCE [LARGE SCALE GENOMIC DNA]</scope>
    <source>
        <strain evidence="9 10">RMAR6-6</strain>
        <plasmid evidence="9 10">unnamed2</plasmid>
    </source>
</reference>
<evidence type="ECO:0000313" key="10">
    <source>
        <dbReference type="Proteomes" id="UP000188174"/>
    </source>
</evidence>
<keyword evidence="3 7" id="KW-0812">Transmembrane</keyword>
<evidence type="ECO:0000259" key="8">
    <source>
        <dbReference type="Pfam" id="PF02683"/>
    </source>
</evidence>
<name>A0ABN4X2Y8_9HYPH</name>
<dbReference type="PANTHER" id="PTHR31272">
    <property type="entry name" value="CYTOCHROME C-TYPE BIOGENESIS PROTEIN HI_1454-RELATED"/>
    <property type="match status" value="1"/>
</dbReference>
<dbReference type="EMBL" id="CP019632">
    <property type="protein sequence ID" value="AQQ08144.1"/>
    <property type="molecule type" value="Genomic_DNA"/>
</dbReference>
<geneLocation type="plasmid" evidence="9 10">
    <name>unnamed2</name>
</geneLocation>
<accession>A0ABN4X2Y8</accession>
<feature type="transmembrane region" description="Helical" evidence="7">
    <location>
        <begin position="132"/>
        <end position="157"/>
    </location>
</feature>
<feature type="transmembrane region" description="Helical" evidence="7">
    <location>
        <begin position="92"/>
        <end position="111"/>
    </location>
</feature>
<evidence type="ECO:0000256" key="7">
    <source>
        <dbReference type="SAM" id="Phobius"/>
    </source>
</evidence>
<sequence>MPELSNIGILSAFLAGVISFLSPCVLPLVPGYVSYVAGRSTFASPSGEIAVARSTTLALSLCFVLGFTTVFVILGASASALGQLLLSYRFELNIIGGGIVTLFGLFMLGTIRPAWMMREARFHLDLPGGRTVSAYVLGLAFAFGWTPCIGPILGAILTVGAASTTLADGIALLTIYSLGLGVPFLLAALFTDTLAARLKAFGRIGKGLRIVAAVVMIVMGIAMMTGYLSAFAFWLLATFPILSSIG</sequence>
<dbReference type="Proteomes" id="UP000188174">
    <property type="component" value="Plasmid unnamed2"/>
</dbReference>
<comment type="subcellular location">
    <subcellularLocation>
        <location evidence="1">Membrane</location>
        <topology evidence="1">Multi-pass membrane protein</topology>
    </subcellularLocation>
</comment>
<comment type="similarity">
    <text evidence="2">Belongs to the DsbD family.</text>
</comment>
<feature type="domain" description="Cytochrome C biogenesis protein transmembrane" evidence="8">
    <location>
        <begin position="9"/>
        <end position="225"/>
    </location>
</feature>
<dbReference type="InterPro" id="IPR051790">
    <property type="entry name" value="Cytochrome_c-biogenesis_DsbD"/>
</dbReference>
<organism evidence="9 10">
    <name type="scientific">Roseibium algicola</name>
    <dbReference type="NCBI Taxonomy" id="2857014"/>
    <lineage>
        <taxon>Bacteria</taxon>
        <taxon>Pseudomonadati</taxon>
        <taxon>Pseudomonadota</taxon>
        <taxon>Alphaproteobacteria</taxon>
        <taxon>Hyphomicrobiales</taxon>
        <taxon>Stappiaceae</taxon>
        <taxon>Roseibium</taxon>
    </lineage>
</organism>
<evidence type="ECO:0000256" key="6">
    <source>
        <dbReference type="ARBA" id="ARBA00023136"/>
    </source>
</evidence>
<dbReference type="InterPro" id="IPR003834">
    <property type="entry name" value="Cyt_c_assmbl_TM_dom"/>
</dbReference>
<dbReference type="RefSeq" id="WP_077294735.1">
    <property type="nucleotide sequence ID" value="NZ_CP019632.1"/>
</dbReference>
<evidence type="ECO:0000256" key="5">
    <source>
        <dbReference type="ARBA" id="ARBA00022989"/>
    </source>
</evidence>
<evidence type="ECO:0000256" key="4">
    <source>
        <dbReference type="ARBA" id="ARBA00022748"/>
    </source>
</evidence>
<feature type="transmembrane region" description="Helical" evidence="7">
    <location>
        <begin position="12"/>
        <end position="36"/>
    </location>
</feature>
<keyword evidence="6 7" id="KW-0472">Membrane</keyword>
<protein>
    <submittedName>
        <fullName evidence="9">Cytochrome C biogenesis protein</fullName>
    </submittedName>
</protein>
<keyword evidence="4" id="KW-0201">Cytochrome c-type biogenesis</keyword>
<keyword evidence="10" id="KW-1185">Reference proteome</keyword>
<feature type="transmembrane region" description="Helical" evidence="7">
    <location>
        <begin position="57"/>
        <end position="80"/>
    </location>
</feature>
<proteinExistence type="inferred from homology"/>
<feature type="transmembrane region" description="Helical" evidence="7">
    <location>
        <begin position="169"/>
        <end position="190"/>
    </location>
</feature>
<feature type="transmembrane region" description="Helical" evidence="7">
    <location>
        <begin position="210"/>
        <end position="237"/>
    </location>
</feature>
<dbReference type="PANTHER" id="PTHR31272:SF4">
    <property type="entry name" value="CYTOCHROME C-TYPE BIOGENESIS PROTEIN HI_1454-RELATED"/>
    <property type="match status" value="1"/>
</dbReference>
<keyword evidence="9" id="KW-0614">Plasmid</keyword>
<gene>
    <name evidence="9" type="ORF">B0E33_30420</name>
</gene>
<evidence type="ECO:0000256" key="2">
    <source>
        <dbReference type="ARBA" id="ARBA00006143"/>
    </source>
</evidence>
<dbReference type="Pfam" id="PF02683">
    <property type="entry name" value="DsbD_TM"/>
    <property type="match status" value="1"/>
</dbReference>
<evidence type="ECO:0000256" key="3">
    <source>
        <dbReference type="ARBA" id="ARBA00022692"/>
    </source>
</evidence>